<name>A0ABS8BRS9_9RHOB</name>
<feature type="domain" description="RNA polymerase sigma factor 70 region 4 type 2" evidence="7">
    <location>
        <begin position="121"/>
        <end position="172"/>
    </location>
</feature>
<reference evidence="8" key="1">
    <citation type="submission" date="2021-10" db="EMBL/GenBank/DDBJ databases">
        <title>Loktanella gaetbuli sp. nov., isolated from a tidal flat.</title>
        <authorList>
            <person name="Park S."/>
            <person name="Yoon J.-H."/>
        </authorList>
    </citation>
    <scope>NUCLEOTIDE SEQUENCE</scope>
    <source>
        <strain evidence="8">TSTF-M6</strain>
    </source>
</reference>
<evidence type="ECO:0000256" key="4">
    <source>
        <dbReference type="ARBA" id="ARBA00023125"/>
    </source>
</evidence>
<dbReference type="Pfam" id="PF08281">
    <property type="entry name" value="Sigma70_r4_2"/>
    <property type="match status" value="1"/>
</dbReference>
<dbReference type="InterPro" id="IPR036388">
    <property type="entry name" value="WH-like_DNA-bd_sf"/>
</dbReference>
<evidence type="ECO:0000259" key="6">
    <source>
        <dbReference type="Pfam" id="PF04542"/>
    </source>
</evidence>
<protein>
    <submittedName>
        <fullName evidence="8">Sigma-70 family RNA polymerase sigma factor</fullName>
    </submittedName>
</protein>
<dbReference type="Proteomes" id="UP001138961">
    <property type="component" value="Unassembled WGS sequence"/>
</dbReference>
<dbReference type="InterPro" id="IPR014284">
    <property type="entry name" value="RNA_pol_sigma-70_dom"/>
</dbReference>
<dbReference type="Gene3D" id="1.10.1740.10">
    <property type="match status" value="1"/>
</dbReference>
<dbReference type="RefSeq" id="WP_226747371.1">
    <property type="nucleotide sequence ID" value="NZ_JAJATZ010000002.1"/>
</dbReference>
<dbReference type="SUPFAM" id="SSF88946">
    <property type="entry name" value="Sigma2 domain of RNA polymerase sigma factors"/>
    <property type="match status" value="1"/>
</dbReference>
<sequence>MGRTREDRWARLLRDANAGGRASYVQFLNDIAPVLRGIIAARCGRPKEDCEDILQNVLIAIHEKRHTWRDGEPVGPWAYAIARYKTVDAMRLSVRRPTVSYDGSELDIADEVSHDPTAAADLDRLLGQLDPTSALIVRQIRLDGRTAEEVGRQLGMTPGAVRVALHRAMAKLSALAVADQTEQSGKARE</sequence>
<keyword evidence="4" id="KW-0238">DNA-binding</keyword>
<evidence type="ECO:0000313" key="8">
    <source>
        <dbReference type="EMBL" id="MCB5198428.1"/>
    </source>
</evidence>
<dbReference type="InterPro" id="IPR039425">
    <property type="entry name" value="RNA_pol_sigma-70-like"/>
</dbReference>
<organism evidence="8 9">
    <name type="scientific">Loktanella gaetbuli</name>
    <dbReference type="NCBI Taxonomy" id="2881335"/>
    <lineage>
        <taxon>Bacteria</taxon>
        <taxon>Pseudomonadati</taxon>
        <taxon>Pseudomonadota</taxon>
        <taxon>Alphaproteobacteria</taxon>
        <taxon>Rhodobacterales</taxon>
        <taxon>Roseobacteraceae</taxon>
        <taxon>Loktanella</taxon>
    </lineage>
</organism>
<dbReference type="InterPro" id="IPR007627">
    <property type="entry name" value="RNA_pol_sigma70_r2"/>
</dbReference>
<keyword evidence="3" id="KW-0731">Sigma factor</keyword>
<dbReference type="InterPro" id="IPR013324">
    <property type="entry name" value="RNA_pol_sigma_r3/r4-like"/>
</dbReference>
<dbReference type="PANTHER" id="PTHR43133:SF58">
    <property type="entry name" value="ECF RNA POLYMERASE SIGMA FACTOR SIGD"/>
    <property type="match status" value="1"/>
</dbReference>
<evidence type="ECO:0000256" key="5">
    <source>
        <dbReference type="ARBA" id="ARBA00023163"/>
    </source>
</evidence>
<dbReference type="InterPro" id="IPR013325">
    <property type="entry name" value="RNA_pol_sigma_r2"/>
</dbReference>
<keyword evidence="9" id="KW-1185">Reference proteome</keyword>
<evidence type="ECO:0000259" key="7">
    <source>
        <dbReference type="Pfam" id="PF08281"/>
    </source>
</evidence>
<dbReference type="EMBL" id="JAJATZ010000002">
    <property type="protein sequence ID" value="MCB5198428.1"/>
    <property type="molecule type" value="Genomic_DNA"/>
</dbReference>
<dbReference type="NCBIfam" id="TIGR02937">
    <property type="entry name" value="sigma70-ECF"/>
    <property type="match status" value="1"/>
</dbReference>
<dbReference type="PANTHER" id="PTHR43133">
    <property type="entry name" value="RNA POLYMERASE ECF-TYPE SIGMA FACTO"/>
    <property type="match status" value="1"/>
</dbReference>
<comment type="caution">
    <text evidence="8">The sequence shown here is derived from an EMBL/GenBank/DDBJ whole genome shotgun (WGS) entry which is preliminary data.</text>
</comment>
<proteinExistence type="inferred from homology"/>
<dbReference type="InterPro" id="IPR013249">
    <property type="entry name" value="RNA_pol_sigma70_r4_t2"/>
</dbReference>
<evidence type="ECO:0000256" key="3">
    <source>
        <dbReference type="ARBA" id="ARBA00023082"/>
    </source>
</evidence>
<evidence type="ECO:0000256" key="2">
    <source>
        <dbReference type="ARBA" id="ARBA00023015"/>
    </source>
</evidence>
<dbReference type="Gene3D" id="1.10.10.10">
    <property type="entry name" value="Winged helix-like DNA-binding domain superfamily/Winged helix DNA-binding domain"/>
    <property type="match status" value="1"/>
</dbReference>
<keyword evidence="2" id="KW-0805">Transcription regulation</keyword>
<dbReference type="SUPFAM" id="SSF88659">
    <property type="entry name" value="Sigma3 and sigma4 domains of RNA polymerase sigma factors"/>
    <property type="match status" value="1"/>
</dbReference>
<evidence type="ECO:0000313" key="9">
    <source>
        <dbReference type="Proteomes" id="UP001138961"/>
    </source>
</evidence>
<gene>
    <name evidence="8" type="ORF">LGQ03_04170</name>
</gene>
<evidence type="ECO:0000256" key="1">
    <source>
        <dbReference type="ARBA" id="ARBA00010641"/>
    </source>
</evidence>
<dbReference type="Pfam" id="PF04542">
    <property type="entry name" value="Sigma70_r2"/>
    <property type="match status" value="1"/>
</dbReference>
<comment type="similarity">
    <text evidence="1">Belongs to the sigma-70 factor family. ECF subfamily.</text>
</comment>
<feature type="domain" description="RNA polymerase sigma-70 region 2" evidence="6">
    <location>
        <begin position="33"/>
        <end position="91"/>
    </location>
</feature>
<keyword evidence="5" id="KW-0804">Transcription</keyword>
<accession>A0ABS8BRS9</accession>